<feature type="transmembrane region" description="Helical" evidence="1">
    <location>
        <begin position="126"/>
        <end position="146"/>
    </location>
</feature>
<evidence type="ECO:0008006" key="4">
    <source>
        <dbReference type="Google" id="ProtNLM"/>
    </source>
</evidence>
<keyword evidence="1" id="KW-0472">Membrane</keyword>
<comment type="caution">
    <text evidence="2">The sequence shown here is derived from an EMBL/GenBank/DDBJ whole genome shotgun (WGS) entry which is preliminary data.</text>
</comment>
<feature type="transmembrane region" description="Helical" evidence="1">
    <location>
        <begin position="276"/>
        <end position="300"/>
    </location>
</feature>
<accession>A0AAV4PPD9</accession>
<protein>
    <recommendedName>
        <fullName evidence="4">Gustatory receptor</fullName>
    </recommendedName>
</protein>
<name>A0AAV4PPD9_CAEEX</name>
<proteinExistence type="predicted"/>
<organism evidence="2 3">
    <name type="scientific">Caerostris extrusa</name>
    <name type="common">Bark spider</name>
    <name type="synonym">Caerostris bankana</name>
    <dbReference type="NCBI Taxonomy" id="172846"/>
    <lineage>
        <taxon>Eukaryota</taxon>
        <taxon>Metazoa</taxon>
        <taxon>Ecdysozoa</taxon>
        <taxon>Arthropoda</taxon>
        <taxon>Chelicerata</taxon>
        <taxon>Arachnida</taxon>
        <taxon>Araneae</taxon>
        <taxon>Araneomorphae</taxon>
        <taxon>Entelegynae</taxon>
        <taxon>Araneoidea</taxon>
        <taxon>Araneidae</taxon>
        <taxon>Caerostris</taxon>
    </lineage>
</organism>
<dbReference type="Proteomes" id="UP001054945">
    <property type="component" value="Unassembled WGS sequence"/>
</dbReference>
<keyword evidence="1" id="KW-0812">Transmembrane</keyword>
<evidence type="ECO:0000256" key="1">
    <source>
        <dbReference type="SAM" id="Phobius"/>
    </source>
</evidence>
<dbReference type="AlphaFoldDB" id="A0AAV4PPD9"/>
<sequence length="394" mass="45094">MKLCYKSKDLKLSSSYGMILKVLSCTGINIFEDREKKIRTLACRILGFCFTILLHFSAVDYWIMSCLNLQSNWHEYQVVLSLVFSNSIALLLWHALYQKKKRLRILLLKMDTVCNNHLVFSPYEKFFINFVILLAVLGVPIAYSVISVRFECLPIHQDTHEQPSGSNFHQLRNVHLLPSLSSQLQTVERVQEKMVALLVHESRSHRGGLRQLVVDYGRLCRVLERLQSVFSLPSFLLILVDVMSSFTILASALLYSTDELTGPVISENAYVLMTSAFLLITLIASAAQVTVTMTTIKMALQKIQEKRAISEDQGMQENFRFRLLQILKERPLVVLSGYQIKYPKQQISSRESKIFLVSENESLWARERPRKEGRCREGFLNLSFGAFGDIAARG</sequence>
<dbReference type="EMBL" id="BPLR01004736">
    <property type="protein sequence ID" value="GIX97092.1"/>
    <property type="molecule type" value="Genomic_DNA"/>
</dbReference>
<evidence type="ECO:0000313" key="3">
    <source>
        <dbReference type="Proteomes" id="UP001054945"/>
    </source>
</evidence>
<feature type="transmembrane region" description="Helical" evidence="1">
    <location>
        <begin position="235"/>
        <end position="256"/>
    </location>
</feature>
<feature type="transmembrane region" description="Helical" evidence="1">
    <location>
        <begin position="43"/>
        <end position="64"/>
    </location>
</feature>
<feature type="transmembrane region" description="Helical" evidence="1">
    <location>
        <begin position="76"/>
        <end position="96"/>
    </location>
</feature>
<gene>
    <name evidence="2" type="primary">AVEN_76656_1</name>
    <name evidence="2" type="ORF">CEXT_623671</name>
</gene>
<evidence type="ECO:0000313" key="2">
    <source>
        <dbReference type="EMBL" id="GIX97092.1"/>
    </source>
</evidence>
<keyword evidence="1" id="KW-1133">Transmembrane helix</keyword>
<reference evidence="2 3" key="1">
    <citation type="submission" date="2021-06" db="EMBL/GenBank/DDBJ databases">
        <title>Caerostris extrusa draft genome.</title>
        <authorList>
            <person name="Kono N."/>
            <person name="Arakawa K."/>
        </authorList>
    </citation>
    <scope>NUCLEOTIDE SEQUENCE [LARGE SCALE GENOMIC DNA]</scope>
</reference>
<keyword evidence="3" id="KW-1185">Reference proteome</keyword>